<protein>
    <recommendedName>
        <fullName evidence="4">Lipoprotein</fullName>
    </recommendedName>
</protein>
<dbReference type="RefSeq" id="WP_074883287.1">
    <property type="nucleotide sequence ID" value="NZ_FOXO01000002.1"/>
</dbReference>
<dbReference type="OrthoDB" id="1956182at2"/>
<proteinExistence type="predicted"/>
<evidence type="ECO:0000256" key="1">
    <source>
        <dbReference type="SAM" id="SignalP"/>
    </source>
</evidence>
<feature type="signal peptide" evidence="1">
    <location>
        <begin position="1"/>
        <end position="26"/>
    </location>
</feature>
<reference evidence="3" key="1">
    <citation type="submission" date="2016-10" db="EMBL/GenBank/DDBJ databases">
        <authorList>
            <person name="Varghese N."/>
            <person name="Submissions S."/>
        </authorList>
    </citation>
    <scope>NUCLEOTIDE SEQUENCE [LARGE SCALE GENOMIC DNA]</scope>
    <source>
        <strain evidence="3">P18</strain>
    </source>
</reference>
<evidence type="ECO:0000313" key="2">
    <source>
        <dbReference type="EMBL" id="SFP43556.1"/>
    </source>
</evidence>
<accession>A0A1I5QCG4</accession>
<evidence type="ECO:0008006" key="4">
    <source>
        <dbReference type="Google" id="ProtNLM"/>
    </source>
</evidence>
<keyword evidence="1" id="KW-0732">Signal</keyword>
<keyword evidence="3" id="KW-1185">Reference proteome</keyword>
<organism evidence="2 3">
    <name type="scientific">Butyrivibrio proteoclasticus</name>
    <dbReference type="NCBI Taxonomy" id="43305"/>
    <lineage>
        <taxon>Bacteria</taxon>
        <taxon>Bacillati</taxon>
        <taxon>Bacillota</taxon>
        <taxon>Clostridia</taxon>
        <taxon>Lachnospirales</taxon>
        <taxon>Lachnospiraceae</taxon>
        <taxon>Butyrivibrio</taxon>
    </lineage>
</organism>
<dbReference type="AlphaFoldDB" id="A0A1I5QCG4"/>
<name>A0A1I5QCG4_9FIRM</name>
<evidence type="ECO:0000313" key="3">
    <source>
        <dbReference type="Proteomes" id="UP000182624"/>
    </source>
</evidence>
<dbReference type="PROSITE" id="PS51257">
    <property type="entry name" value="PROKAR_LIPOPROTEIN"/>
    <property type="match status" value="1"/>
</dbReference>
<feature type="chain" id="PRO_5039294931" description="Lipoprotein" evidence="1">
    <location>
        <begin position="27"/>
        <end position="201"/>
    </location>
</feature>
<gene>
    <name evidence="2" type="ORF">SAMN04487928_10238</name>
</gene>
<sequence>MNGFIMKRFVGVISAFMLLSCLFGCGSDEGQLTTVALDKNGKITNTIYEDFGEEYYDVTELTQMTEDEISSFNAERLTEKITLDAVDKISDGNAVKMVLKFATPTDYAEFNNTVLYYGTVQDALDRGYSISSDLIDENGLKINSDALEDNKDNHIIITKDRSVFITPYNIVYSSNGVSLKGKKEAVLSSSTSEEIQLILSK</sequence>
<dbReference type="EMBL" id="FOXO01000002">
    <property type="protein sequence ID" value="SFP43556.1"/>
    <property type="molecule type" value="Genomic_DNA"/>
</dbReference>
<dbReference type="Proteomes" id="UP000182624">
    <property type="component" value="Unassembled WGS sequence"/>
</dbReference>